<reference evidence="3" key="1">
    <citation type="journal article" date="2016" name="Nat. Genet.">
        <title>The genome sequences of Arachis duranensis and Arachis ipaensis, the diploid ancestors of cultivated peanut.</title>
        <authorList>
            <person name="Bertioli D.J."/>
            <person name="Cannon S.B."/>
            <person name="Froenicke L."/>
            <person name="Huang G."/>
            <person name="Farmer A.D."/>
            <person name="Cannon E.K."/>
            <person name="Liu X."/>
            <person name="Gao D."/>
            <person name="Clevenger J."/>
            <person name="Dash S."/>
            <person name="Ren L."/>
            <person name="Moretzsohn M.C."/>
            <person name="Shirasawa K."/>
            <person name="Huang W."/>
            <person name="Vidigal B."/>
            <person name="Abernathy B."/>
            <person name="Chu Y."/>
            <person name="Niederhuth C.E."/>
            <person name="Umale P."/>
            <person name="Araujo A.C."/>
            <person name="Kozik A."/>
            <person name="Kim K.D."/>
            <person name="Burow M.D."/>
            <person name="Varshney R.K."/>
            <person name="Wang X."/>
            <person name="Zhang X."/>
            <person name="Barkley N."/>
            <person name="Guimaraes P.M."/>
            <person name="Isobe S."/>
            <person name="Guo B."/>
            <person name="Liao B."/>
            <person name="Stalker H.T."/>
            <person name="Schmitz R.J."/>
            <person name="Scheffler B.E."/>
            <person name="Leal-Bertioli S.C."/>
            <person name="Xun X."/>
            <person name="Jackson S.A."/>
            <person name="Michelmore R."/>
            <person name="Ozias-Akins P."/>
        </authorList>
    </citation>
    <scope>NUCLEOTIDE SEQUENCE [LARGE SCALE GENOMIC DNA]</scope>
    <source>
        <strain evidence="3">cv. V14167</strain>
    </source>
</reference>
<dbReference type="PANTHER" id="PTHR31589:SF223">
    <property type="entry name" value="PROTEIN, PUTATIVE (DUF239)-RELATED"/>
    <property type="match status" value="1"/>
</dbReference>
<evidence type="ECO:0000313" key="4">
    <source>
        <dbReference type="RefSeq" id="XP_052114476.1"/>
    </source>
</evidence>
<dbReference type="Gene3D" id="3.90.1320.10">
    <property type="entry name" value="Outer-capsid protein sigma 3, large lobe"/>
    <property type="match status" value="1"/>
</dbReference>
<dbReference type="PROSITE" id="PS52045">
    <property type="entry name" value="NEPROSIN_PEP_CD"/>
    <property type="match status" value="1"/>
</dbReference>
<dbReference type="PANTHER" id="PTHR31589">
    <property type="entry name" value="PROTEIN, PUTATIVE (DUF239)-RELATED-RELATED"/>
    <property type="match status" value="1"/>
</dbReference>
<gene>
    <name evidence="4" type="primary">LOC110278780</name>
</gene>
<name>A0A9C6TDB7_ARADU</name>
<evidence type="ECO:0000313" key="3">
    <source>
        <dbReference type="Proteomes" id="UP000515211"/>
    </source>
</evidence>
<protein>
    <submittedName>
        <fullName evidence="4">Uncharacterized protein LOC110278780</fullName>
    </submittedName>
</protein>
<feature type="signal peptide" evidence="1">
    <location>
        <begin position="1"/>
        <end position="21"/>
    </location>
</feature>
<dbReference type="InterPro" id="IPR053168">
    <property type="entry name" value="Glutamic_endopeptidase"/>
</dbReference>
<feature type="chain" id="PRO_5039224987" evidence="1">
    <location>
        <begin position="22"/>
        <end position="391"/>
    </location>
</feature>
<dbReference type="AlphaFoldDB" id="A0A9C6TDB7"/>
<dbReference type="InterPro" id="IPR025521">
    <property type="entry name" value="Neprosin_propep"/>
</dbReference>
<evidence type="ECO:0000256" key="1">
    <source>
        <dbReference type="SAM" id="SignalP"/>
    </source>
</evidence>
<dbReference type="InterPro" id="IPR004314">
    <property type="entry name" value="Neprosin"/>
</dbReference>
<organism evidence="3 4">
    <name type="scientific">Arachis duranensis</name>
    <name type="common">Wild peanut</name>
    <dbReference type="NCBI Taxonomy" id="130453"/>
    <lineage>
        <taxon>Eukaryota</taxon>
        <taxon>Viridiplantae</taxon>
        <taxon>Streptophyta</taxon>
        <taxon>Embryophyta</taxon>
        <taxon>Tracheophyta</taxon>
        <taxon>Spermatophyta</taxon>
        <taxon>Magnoliopsida</taxon>
        <taxon>eudicotyledons</taxon>
        <taxon>Gunneridae</taxon>
        <taxon>Pentapetalae</taxon>
        <taxon>rosids</taxon>
        <taxon>fabids</taxon>
        <taxon>Fabales</taxon>
        <taxon>Fabaceae</taxon>
        <taxon>Papilionoideae</taxon>
        <taxon>50 kb inversion clade</taxon>
        <taxon>dalbergioids sensu lato</taxon>
        <taxon>Dalbergieae</taxon>
        <taxon>Pterocarpus clade</taxon>
        <taxon>Arachis</taxon>
    </lineage>
</organism>
<keyword evidence="1" id="KW-0732">Signal</keyword>
<dbReference type="Pfam" id="PF03080">
    <property type="entry name" value="Neprosin"/>
    <property type="match status" value="1"/>
</dbReference>
<dbReference type="RefSeq" id="XP_052114476.1">
    <property type="nucleotide sequence ID" value="XM_052258516.1"/>
</dbReference>
<accession>A0A9C6TDB7</accession>
<sequence length="391" mass="44256">MANILLFFFFCLAANDYRVDGTTLPISTTEEDEIKRHLNLINKPPIRSFQTEQGYIVDCIDIHKQPAFDHPFLKNHKLQRKPTFLERRKHAFYYVTNKTLDFVLEKFSCPKGYVPIRRTSKDDLINEIKTTSFAHHHLAQSFPGNHLVAMIMDNREDGYMGVNGHINVYQPKVRKYQMSIAQIAVQNGESNGINTILFGWQVSPQIYHNKLTHVFVLWTSDSFRTTGCYNMMCPGFIQIDPHFTIGLPIINLSTYEGPQFEISLSISQDSQTKNWWLVAQNRHIGYFPAALFSNLSTANRVGWGGRVSGVMKGQSPPMGSGHFPDGDLTHACFIRKISYVVSDGSTEEPVQDVPKLGGDNPQCYGLKYFGFLDPQNRFTLQFGGPGGSCAI</sequence>
<feature type="domain" description="Neprosin PEP catalytic" evidence="2">
    <location>
        <begin position="141"/>
        <end position="390"/>
    </location>
</feature>
<dbReference type="GeneID" id="110278780"/>
<reference evidence="4" key="2">
    <citation type="submission" date="2025-08" db="UniProtKB">
        <authorList>
            <consortium name="RefSeq"/>
        </authorList>
    </citation>
    <scope>IDENTIFICATION</scope>
    <source>
        <tissue evidence="4">Whole plant</tissue>
    </source>
</reference>
<dbReference type="Pfam" id="PF14365">
    <property type="entry name" value="Neprosin_AP"/>
    <property type="match status" value="1"/>
</dbReference>
<evidence type="ECO:0000259" key="2">
    <source>
        <dbReference type="PROSITE" id="PS52045"/>
    </source>
</evidence>
<dbReference type="Proteomes" id="UP000515211">
    <property type="component" value="Chromosome 3"/>
</dbReference>
<proteinExistence type="predicted"/>
<keyword evidence="3" id="KW-1185">Reference proteome</keyword>
<dbReference type="KEGG" id="adu:110278780"/>